<dbReference type="RefSeq" id="XP_033688284.1">
    <property type="nucleotide sequence ID" value="XM_033823356.1"/>
</dbReference>
<feature type="domain" description="DUF7707" evidence="3">
    <location>
        <begin position="28"/>
        <end position="136"/>
    </location>
</feature>
<dbReference type="PANTHER" id="PTHR38118:SF2">
    <property type="entry name" value="CDP-ALCOHOL PHOSPHATIDYLTRANSFERASE PROTEIN"/>
    <property type="match status" value="1"/>
</dbReference>
<dbReference type="EMBL" id="ML987191">
    <property type="protein sequence ID" value="KAF2253280.1"/>
    <property type="molecule type" value="Genomic_DNA"/>
</dbReference>
<evidence type="ECO:0000313" key="4">
    <source>
        <dbReference type="EMBL" id="KAF2253280.1"/>
    </source>
</evidence>
<sequence>MRSIFALSLLAFAGFSAAQDSEQNNYPYTIDPENVDQSLRDKWCDDQKAVCPLICLQQPGVTTMNTVSNDCDPDALTYSCVCDDGTAPNVTQYTLTLPYYICTEWVIECVNNCNGDNTCGYDCRQVANHPCGAQDPKKPNATASSTTMSATASQTAADSSIPVTGLLGATSTSEPGAAPAMLDLSAGYGMAVVFAGVFAGFALL</sequence>
<dbReference type="GeneID" id="54576686"/>
<dbReference type="Proteomes" id="UP000800094">
    <property type="component" value="Unassembled WGS sequence"/>
</dbReference>
<evidence type="ECO:0000256" key="2">
    <source>
        <dbReference type="SAM" id="SignalP"/>
    </source>
</evidence>
<keyword evidence="1" id="KW-0472">Membrane</keyword>
<dbReference type="PANTHER" id="PTHR38118">
    <property type="entry name" value="ANCHORED CELL WALL PROTEIN 11-RELATED"/>
    <property type="match status" value="1"/>
</dbReference>
<dbReference type="Pfam" id="PF24808">
    <property type="entry name" value="DUF7707"/>
    <property type="match status" value="1"/>
</dbReference>
<keyword evidence="1" id="KW-1133">Transmembrane helix</keyword>
<reference evidence="4" key="1">
    <citation type="journal article" date="2020" name="Stud. Mycol.">
        <title>101 Dothideomycetes genomes: a test case for predicting lifestyles and emergence of pathogens.</title>
        <authorList>
            <person name="Haridas S."/>
            <person name="Albert R."/>
            <person name="Binder M."/>
            <person name="Bloem J."/>
            <person name="Labutti K."/>
            <person name="Salamov A."/>
            <person name="Andreopoulos B."/>
            <person name="Baker S."/>
            <person name="Barry K."/>
            <person name="Bills G."/>
            <person name="Bluhm B."/>
            <person name="Cannon C."/>
            <person name="Castanera R."/>
            <person name="Culley D."/>
            <person name="Daum C."/>
            <person name="Ezra D."/>
            <person name="Gonzalez J."/>
            <person name="Henrissat B."/>
            <person name="Kuo A."/>
            <person name="Liang C."/>
            <person name="Lipzen A."/>
            <person name="Lutzoni F."/>
            <person name="Magnuson J."/>
            <person name="Mondo S."/>
            <person name="Nolan M."/>
            <person name="Ohm R."/>
            <person name="Pangilinan J."/>
            <person name="Park H.-J."/>
            <person name="Ramirez L."/>
            <person name="Alfaro M."/>
            <person name="Sun H."/>
            <person name="Tritt A."/>
            <person name="Yoshinaga Y."/>
            <person name="Zwiers L.-H."/>
            <person name="Turgeon B."/>
            <person name="Goodwin S."/>
            <person name="Spatafora J."/>
            <person name="Crous P."/>
            <person name="Grigoriev I."/>
        </authorList>
    </citation>
    <scope>NUCLEOTIDE SEQUENCE</scope>
    <source>
        <strain evidence="4">CBS 122368</strain>
    </source>
</reference>
<evidence type="ECO:0000256" key="1">
    <source>
        <dbReference type="SAM" id="Phobius"/>
    </source>
</evidence>
<accession>A0A6A6IUK1</accession>
<keyword evidence="5" id="KW-1185">Reference proteome</keyword>
<feature type="signal peptide" evidence="2">
    <location>
        <begin position="1"/>
        <end position="18"/>
    </location>
</feature>
<feature type="chain" id="PRO_5025572632" description="DUF7707 domain-containing protein" evidence="2">
    <location>
        <begin position="19"/>
        <end position="204"/>
    </location>
</feature>
<gene>
    <name evidence="4" type="ORF">BU26DRAFT_420343</name>
</gene>
<protein>
    <recommendedName>
        <fullName evidence="3">DUF7707 domain-containing protein</fullName>
    </recommendedName>
</protein>
<evidence type="ECO:0000259" key="3">
    <source>
        <dbReference type="Pfam" id="PF24808"/>
    </source>
</evidence>
<dbReference type="InterPro" id="IPR056124">
    <property type="entry name" value="DUF7707"/>
</dbReference>
<evidence type="ECO:0000313" key="5">
    <source>
        <dbReference type="Proteomes" id="UP000800094"/>
    </source>
</evidence>
<name>A0A6A6IUK1_9PLEO</name>
<dbReference type="OrthoDB" id="2439692at2759"/>
<keyword evidence="2" id="KW-0732">Signal</keyword>
<keyword evidence="1" id="KW-0812">Transmembrane</keyword>
<dbReference type="AlphaFoldDB" id="A0A6A6IUK1"/>
<organism evidence="4 5">
    <name type="scientific">Trematosphaeria pertusa</name>
    <dbReference type="NCBI Taxonomy" id="390896"/>
    <lineage>
        <taxon>Eukaryota</taxon>
        <taxon>Fungi</taxon>
        <taxon>Dikarya</taxon>
        <taxon>Ascomycota</taxon>
        <taxon>Pezizomycotina</taxon>
        <taxon>Dothideomycetes</taxon>
        <taxon>Pleosporomycetidae</taxon>
        <taxon>Pleosporales</taxon>
        <taxon>Massarineae</taxon>
        <taxon>Trematosphaeriaceae</taxon>
        <taxon>Trematosphaeria</taxon>
    </lineage>
</organism>
<feature type="transmembrane region" description="Helical" evidence="1">
    <location>
        <begin position="185"/>
        <end position="203"/>
    </location>
</feature>
<proteinExistence type="predicted"/>